<evidence type="ECO:0000256" key="1">
    <source>
        <dbReference type="SAM" id="MobiDB-lite"/>
    </source>
</evidence>
<organism evidence="3 4">
    <name type="scientific">Gymnopilus dilepis</name>
    <dbReference type="NCBI Taxonomy" id="231916"/>
    <lineage>
        <taxon>Eukaryota</taxon>
        <taxon>Fungi</taxon>
        <taxon>Dikarya</taxon>
        <taxon>Basidiomycota</taxon>
        <taxon>Agaricomycotina</taxon>
        <taxon>Agaricomycetes</taxon>
        <taxon>Agaricomycetidae</taxon>
        <taxon>Agaricales</taxon>
        <taxon>Agaricineae</taxon>
        <taxon>Hymenogastraceae</taxon>
        <taxon>Gymnopilus</taxon>
    </lineage>
</organism>
<feature type="transmembrane region" description="Helical" evidence="2">
    <location>
        <begin position="272"/>
        <end position="296"/>
    </location>
</feature>
<dbReference type="EMBL" id="NHYE01001296">
    <property type="protein sequence ID" value="PPQ97054.1"/>
    <property type="molecule type" value="Genomic_DNA"/>
</dbReference>
<feature type="transmembrane region" description="Helical" evidence="2">
    <location>
        <begin position="125"/>
        <end position="150"/>
    </location>
</feature>
<dbReference type="Proteomes" id="UP000284706">
    <property type="component" value="Unassembled WGS sequence"/>
</dbReference>
<feature type="region of interest" description="Disordered" evidence="1">
    <location>
        <begin position="307"/>
        <end position="346"/>
    </location>
</feature>
<protein>
    <recommendedName>
        <fullName evidence="5">G-protein coupled receptors family 1 profile domain-containing protein</fullName>
    </recommendedName>
</protein>
<keyword evidence="2" id="KW-1133">Transmembrane helix</keyword>
<keyword evidence="2" id="KW-0472">Membrane</keyword>
<dbReference type="OrthoDB" id="3229610at2759"/>
<proteinExistence type="predicted"/>
<feature type="compositionally biased region" description="Polar residues" evidence="1">
    <location>
        <begin position="330"/>
        <end position="342"/>
    </location>
</feature>
<name>A0A409Y1Y2_9AGAR</name>
<feature type="transmembrane region" description="Helical" evidence="2">
    <location>
        <begin position="52"/>
        <end position="73"/>
    </location>
</feature>
<accession>A0A409Y1Y2</accession>
<gene>
    <name evidence="3" type="ORF">CVT26_001277</name>
</gene>
<feature type="transmembrane region" description="Helical" evidence="2">
    <location>
        <begin position="198"/>
        <end position="216"/>
    </location>
</feature>
<feature type="transmembrane region" description="Helical" evidence="2">
    <location>
        <begin position="228"/>
        <end position="252"/>
    </location>
</feature>
<sequence length="367" mass="40713">MEPFVLTVCYRVTRKEVLVWRSWISAVHVLAIASGSFRLIRQKKVSKLWWDDYFAAVALIVEFIFFPSLWLPGLTIYYNPPGSKVVVVSQIVSSWIIDSVFWTLLWSTRISFSLSTARFIPAGTLLYKGAIGLAITFFAILVTCTTYMTITCAKTYPVWSTQLPYQCIYPSWIPALLTCGLYPLCTVKLNTDVVVSEAVDFFADVALVVIPACAFWKGLKLAPAARRLIWACFAATSVTAAWNIIYTVILSVSGEFNEGSRHGRFNSLLLVIFQPYILGPISLLVCNMLIVVTTLYRSFREDQKPPVVMPSASNVDTGSPGTGDEESGRSDPTVQPSASNADASRLELTELRTSAFTVFSTVWADDP</sequence>
<evidence type="ECO:0008006" key="5">
    <source>
        <dbReference type="Google" id="ProtNLM"/>
    </source>
</evidence>
<feature type="transmembrane region" description="Helical" evidence="2">
    <location>
        <begin position="85"/>
        <end position="105"/>
    </location>
</feature>
<dbReference type="InParanoid" id="A0A409Y1Y2"/>
<feature type="transmembrane region" description="Helical" evidence="2">
    <location>
        <begin position="20"/>
        <end position="40"/>
    </location>
</feature>
<reference evidence="3 4" key="1">
    <citation type="journal article" date="2018" name="Evol. Lett.">
        <title>Horizontal gene cluster transfer increased hallucinogenic mushroom diversity.</title>
        <authorList>
            <person name="Reynolds H.T."/>
            <person name="Vijayakumar V."/>
            <person name="Gluck-Thaler E."/>
            <person name="Korotkin H.B."/>
            <person name="Matheny P.B."/>
            <person name="Slot J.C."/>
        </authorList>
    </citation>
    <scope>NUCLEOTIDE SEQUENCE [LARGE SCALE GENOMIC DNA]</scope>
    <source>
        <strain evidence="3 4">SRW20</strain>
    </source>
</reference>
<evidence type="ECO:0000256" key="2">
    <source>
        <dbReference type="SAM" id="Phobius"/>
    </source>
</evidence>
<evidence type="ECO:0000313" key="3">
    <source>
        <dbReference type="EMBL" id="PPQ97054.1"/>
    </source>
</evidence>
<keyword evidence="4" id="KW-1185">Reference proteome</keyword>
<keyword evidence="2" id="KW-0812">Transmembrane</keyword>
<evidence type="ECO:0000313" key="4">
    <source>
        <dbReference type="Proteomes" id="UP000284706"/>
    </source>
</evidence>
<comment type="caution">
    <text evidence="3">The sequence shown here is derived from an EMBL/GenBank/DDBJ whole genome shotgun (WGS) entry which is preliminary data.</text>
</comment>
<dbReference type="AlphaFoldDB" id="A0A409Y1Y2"/>